<reference evidence="1" key="1">
    <citation type="submission" date="2019-08" db="EMBL/GenBank/DDBJ databases">
        <authorList>
            <person name="Kucharzyk K."/>
            <person name="Murdoch R.W."/>
            <person name="Higgins S."/>
            <person name="Loffler F."/>
        </authorList>
    </citation>
    <scope>NUCLEOTIDE SEQUENCE</scope>
</reference>
<dbReference type="EMBL" id="VSSQ01039917">
    <property type="protein sequence ID" value="MPM93062.1"/>
    <property type="molecule type" value="Genomic_DNA"/>
</dbReference>
<proteinExistence type="predicted"/>
<organism evidence="1">
    <name type="scientific">bioreactor metagenome</name>
    <dbReference type="NCBI Taxonomy" id="1076179"/>
    <lineage>
        <taxon>unclassified sequences</taxon>
        <taxon>metagenomes</taxon>
        <taxon>ecological metagenomes</taxon>
    </lineage>
</organism>
<sequence length="128" mass="14601">MESDVAPPVDGVIIDIFAFADLFRNKQVLPVAAFSQGVNRFMLAKKQVLWPGQAIVYFRVNHGLKQFFLQIPGFFVADAAKILKIDFSVVHIKFNLFIRAFRLCKKNVPKGRFPQTRTLFPILFSCIP</sequence>
<dbReference type="AlphaFoldDB" id="A0A645DXL0"/>
<accession>A0A645DXL0</accession>
<protein>
    <submittedName>
        <fullName evidence="1">Uncharacterized protein</fullName>
    </submittedName>
</protein>
<comment type="caution">
    <text evidence="1">The sequence shown here is derived from an EMBL/GenBank/DDBJ whole genome shotgun (WGS) entry which is preliminary data.</text>
</comment>
<name>A0A645DXL0_9ZZZZ</name>
<evidence type="ECO:0000313" key="1">
    <source>
        <dbReference type="EMBL" id="MPM93062.1"/>
    </source>
</evidence>
<gene>
    <name evidence="1" type="ORF">SDC9_140198</name>
</gene>